<dbReference type="Gene3D" id="2.40.50.140">
    <property type="entry name" value="Nucleic acid-binding proteins"/>
    <property type="match status" value="1"/>
</dbReference>
<dbReference type="Pfam" id="PF01957">
    <property type="entry name" value="NfeD"/>
    <property type="match status" value="1"/>
</dbReference>
<evidence type="ECO:0000256" key="5">
    <source>
        <dbReference type="SAM" id="Phobius"/>
    </source>
</evidence>
<keyword evidence="4 5" id="KW-0472">Membrane</keyword>
<comment type="subcellular location">
    <subcellularLocation>
        <location evidence="1">Membrane</location>
        <topology evidence="1">Multi-pass membrane protein</topology>
    </subcellularLocation>
</comment>
<organism evidence="7 8">
    <name type="scientific">Segniliparus rugosus (strain ATCC BAA-974 / DSM 45345 / CCUG 50838 / CIP 108380 / JCM 13579 / CDC 945)</name>
    <dbReference type="NCBI Taxonomy" id="679197"/>
    <lineage>
        <taxon>Bacteria</taxon>
        <taxon>Bacillati</taxon>
        <taxon>Actinomycetota</taxon>
        <taxon>Actinomycetes</taxon>
        <taxon>Mycobacteriales</taxon>
        <taxon>Segniliparaceae</taxon>
        <taxon>Segniliparus</taxon>
    </lineage>
</organism>
<evidence type="ECO:0000256" key="3">
    <source>
        <dbReference type="ARBA" id="ARBA00022989"/>
    </source>
</evidence>
<gene>
    <name evidence="7" type="ORF">HMPREF9336_03168</name>
</gene>
<dbReference type="AlphaFoldDB" id="E5XUJ6"/>
<dbReference type="InterPro" id="IPR012340">
    <property type="entry name" value="NA-bd_OB-fold"/>
</dbReference>
<evidence type="ECO:0000313" key="8">
    <source>
        <dbReference type="Proteomes" id="UP000004816"/>
    </source>
</evidence>
<keyword evidence="2 5" id="KW-0812">Transmembrane</keyword>
<name>E5XUJ6_SEGRC</name>
<dbReference type="InterPro" id="IPR052165">
    <property type="entry name" value="Membrane_assoc_protease"/>
</dbReference>
<dbReference type="GO" id="GO:0005886">
    <property type="term" value="C:plasma membrane"/>
    <property type="evidence" value="ECO:0007669"/>
    <property type="project" value="TreeGrafter"/>
</dbReference>
<keyword evidence="3 5" id="KW-1133">Transmembrane helix</keyword>
<reference evidence="7 8" key="1">
    <citation type="journal article" date="2011" name="Stand. Genomic Sci.">
        <title>High quality draft genome sequence of Segniliparus rugosus CDC 945(T)= (ATCC BAA-974(T)).</title>
        <authorList>
            <person name="Earl A.M."/>
            <person name="Desjardins C.A."/>
            <person name="Fitzgerald M.G."/>
            <person name="Arachchi H.M."/>
            <person name="Zeng Q."/>
            <person name="Mehta T."/>
            <person name="Griggs A."/>
            <person name="Birren B.W."/>
            <person name="Toney N.C."/>
            <person name="Carr J."/>
            <person name="Posey J."/>
            <person name="Butler W.R."/>
        </authorList>
    </citation>
    <scope>NUCLEOTIDE SEQUENCE [LARGE SCALE GENOMIC DNA]</scope>
    <source>
        <strain evidence="8">ATCC BAA-974 / DSM 45345 / CCUG 50838 / CIP 108380 / JCM 13579 / CDC 945</strain>
    </source>
</reference>
<feature type="transmembrane region" description="Helical" evidence="5">
    <location>
        <begin position="44"/>
        <end position="65"/>
    </location>
</feature>
<dbReference type="HOGENOM" id="CLU_116732_2_0_11"/>
<dbReference type="PANTHER" id="PTHR33507:SF3">
    <property type="entry name" value="INNER MEMBRANE PROTEIN YBBJ"/>
    <property type="match status" value="1"/>
</dbReference>
<feature type="domain" description="NfeD-like C-terminal" evidence="6">
    <location>
        <begin position="83"/>
        <end position="140"/>
    </location>
</feature>
<dbReference type="InterPro" id="IPR002810">
    <property type="entry name" value="NfeD-like_C"/>
</dbReference>
<dbReference type="eggNOG" id="COG1585">
    <property type="taxonomic scope" value="Bacteria"/>
</dbReference>
<comment type="caution">
    <text evidence="7">The sequence shown here is derived from an EMBL/GenBank/DDBJ whole genome shotgun (WGS) entry which is preliminary data.</text>
</comment>
<sequence>MIAIVLLVAGLLLAAAELASGDFWLLMLAGGALAAAGVEAAAGPGAYILDAVVFALVSTILVWLLRPLLKRRFTVPLVKTNAGALEGRPAVVLAEVGPDSGLVKIGGQEWTARPYFPAERFGPGEPVVVVEVDGATALVQRGV</sequence>
<evidence type="ECO:0000313" key="7">
    <source>
        <dbReference type="EMBL" id="EFV11975.1"/>
    </source>
</evidence>
<accession>E5XUJ6</accession>
<evidence type="ECO:0000259" key="6">
    <source>
        <dbReference type="Pfam" id="PF01957"/>
    </source>
</evidence>
<evidence type="ECO:0000256" key="4">
    <source>
        <dbReference type="ARBA" id="ARBA00023136"/>
    </source>
</evidence>
<dbReference type="EMBL" id="ACZI02000001">
    <property type="protein sequence ID" value="EFV11975.1"/>
    <property type="molecule type" value="Genomic_DNA"/>
</dbReference>
<dbReference type="PANTHER" id="PTHR33507">
    <property type="entry name" value="INNER MEMBRANE PROTEIN YBBJ"/>
    <property type="match status" value="1"/>
</dbReference>
<dbReference type="Proteomes" id="UP000004816">
    <property type="component" value="Unassembled WGS sequence"/>
</dbReference>
<protein>
    <recommendedName>
        <fullName evidence="6">NfeD-like C-terminal domain-containing protein</fullName>
    </recommendedName>
</protein>
<dbReference type="RefSeq" id="WP_007471972.1">
    <property type="nucleotide sequence ID" value="NZ_KI391953.1"/>
</dbReference>
<evidence type="ECO:0000256" key="2">
    <source>
        <dbReference type="ARBA" id="ARBA00022692"/>
    </source>
</evidence>
<evidence type="ECO:0000256" key="1">
    <source>
        <dbReference type="ARBA" id="ARBA00004141"/>
    </source>
</evidence>
<dbReference type="STRING" id="679197.HMPREF9336_03168"/>
<keyword evidence="8" id="KW-1185">Reference proteome</keyword>
<dbReference type="SUPFAM" id="SSF141322">
    <property type="entry name" value="NfeD domain-like"/>
    <property type="match status" value="1"/>
</dbReference>
<proteinExistence type="predicted"/>
<dbReference type="OrthoDB" id="9792945at2"/>